<dbReference type="RefSeq" id="WP_379482869.1">
    <property type="nucleotide sequence ID" value="NZ_JBHMCF010000008.1"/>
</dbReference>
<comment type="caution">
    <text evidence="2">The sequence shown here is derived from an EMBL/GenBank/DDBJ whole genome shotgun (WGS) entry which is preliminary data.</text>
</comment>
<evidence type="ECO:0000313" key="2">
    <source>
        <dbReference type="EMBL" id="MFB9469501.1"/>
    </source>
</evidence>
<keyword evidence="3" id="KW-1185">Reference proteome</keyword>
<evidence type="ECO:0000256" key="1">
    <source>
        <dbReference type="SAM" id="Phobius"/>
    </source>
</evidence>
<organism evidence="2 3">
    <name type="scientific">Nonomuraea salmonea</name>
    <dbReference type="NCBI Taxonomy" id="46181"/>
    <lineage>
        <taxon>Bacteria</taxon>
        <taxon>Bacillati</taxon>
        <taxon>Actinomycetota</taxon>
        <taxon>Actinomycetes</taxon>
        <taxon>Streptosporangiales</taxon>
        <taxon>Streptosporangiaceae</taxon>
        <taxon>Nonomuraea</taxon>
    </lineage>
</organism>
<feature type="transmembrane region" description="Helical" evidence="1">
    <location>
        <begin position="226"/>
        <end position="250"/>
    </location>
</feature>
<proteinExistence type="predicted"/>
<feature type="transmembrane region" description="Helical" evidence="1">
    <location>
        <begin position="346"/>
        <end position="366"/>
    </location>
</feature>
<feature type="transmembrane region" description="Helical" evidence="1">
    <location>
        <begin position="262"/>
        <end position="283"/>
    </location>
</feature>
<dbReference type="EMBL" id="JBHMCF010000008">
    <property type="protein sequence ID" value="MFB9469501.1"/>
    <property type="molecule type" value="Genomic_DNA"/>
</dbReference>
<sequence length="373" mass="39755">MMMIALTCLSLVALLTAVAWAVPVLGRPTLPFGVRVPGTHVADPAVTAQRRRYTRSVLLLGGVAALLAPPAAVLLGTPDVVQAVIVVLGAAQIGLFYAAHRAVTAAKRRGKWYEGTRQATAADTTLRTDPERVPWRLLIPPVLLLLITAAVGSTRYAALPETLATLRGWGVDAVTRVPTTPATAFAPVLSQLALTLLTPLLVAALLRARPDLDAAHPQGSARRYRVYLRGLSRLLLAGVACANLTLLLLALQMWETLPSGTLVTVLTWLPVAAVALAGLTFAVRVGEAGHRLPPLPGEEQESGYVQRDDDRHWHLAGMLYANRMDPAILVHQRVGGRWTLNLGNPIAWAITAVIAVVTLLSVLGVIDLPESTM</sequence>
<evidence type="ECO:0000313" key="3">
    <source>
        <dbReference type="Proteomes" id="UP001589568"/>
    </source>
</evidence>
<feature type="transmembrane region" description="Helical" evidence="1">
    <location>
        <begin position="80"/>
        <end position="99"/>
    </location>
</feature>
<feature type="transmembrane region" description="Helical" evidence="1">
    <location>
        <begin position="137"/>
        <end position="158"/>
    </location>
</feature>
<protein>
    <submittedName>
        <fullName evidence="2">DUF1648 domain-containing protein</fullName>
    </submittedName>
</protein>
<keyword evidence="1" id="KW-0812">Transmembrane</keyword>
<accession>A0ABV5NHK6</accession>
<keyword evidence="1" id="KW-1133">Transmembrane helix</keyword>
<reference evidence="2 3" key="1">
    <citation type="submission" date="2024-09" db="EMBL/GenBank/DDBJ databases">
        <authorList>
            <person name="Sun Q."/>
            <person name="Mori K."/>
        </authorList>
    </citation>
    <scope>NUCLEOTIDE SEQUENCE [LARGE SCALE GENOMIC DNA]</scope>
    <source>
        <strain evidence="2 3">JCM 3324</strain>
    </source>
</reference>
<feature type="transmembrane region" description="Helical" evidence="1">
    <location>
        <begin position="184"/>
        <end position="206"/>
    </location>
</feature>
<gene>
    <name evidence="2" type="ORF">ACFFR3_08275</name>
</gene>
<dbReference type="Proteomes" id="UP001589568">
    <property type="component" value="Unassembled WGS sequence"/>
</dbReference>
<keyword evidence="1" id="KW-0472">Membrane</keyword>
<name>A0ABV5NHK6_9ACTN</name>